<feature type="compositionally biased region" description="Polar residues" evidence="1">
    <location>
        <begin position="19"/>
        <end position="30"/>
    </location>
</feature>
<dbReference type="Proteomes" id="UP001595797">
    <property type="component" value="Unassembled WGS sequence"/>
</dbReference>
<protein>
    <submittedName>
        <fullName evidence="3">Dienelactone hydrolase family protein</fullName>
        <ecNumber evidence="3">3.1.-.-</ecNumber>
    </submittedName>
</protein>
<proteinExistence type="predicted"/>
<gene>
    <name evidence="3" type="ORF">ACFPCS_12130</name>
</gene>
<comment type="caution">
    <text evidence="3">The sequence shown here is derived from an EMBL/GenBank/DDBJ whole genome shotgun (WGS) entry which is preliminary data.</text>
</comment>
<evidence type="ECO:0000256" key="1">
    <source>
        <dbReference type="SAM" id="MobiDB-lite"/>
    </source>
</evidence>
<keyword evidence="4" id="KW-1185">Reference proteome</keyword>
<accession>A0ABV9TLA1</accession>
<feature type="domain" description="Dienelactone hydrolase" evidence="2">
    <location>
        <begin position="39"/>
        <end position="248"/>
    </location>
</feature>
<organism evidence="3 4">
    <name type="scientific">Kocuria oceani</name>
    <dbReference type="NCBI Taxonomy" id="988827"/>
    <lineage>
        <taxon>Bacteria</taxon>
        <taxon>Bacillati</taxon>
        <taxon>Actinomycetota</taxon>
        <taxon>Actinomycetes</taxon>
        <taxon>Micrococcales</taxon>
        <taxon>Micrococcaceae</taxon>
        <taxon>Kocuria</taxon>
    </lineage>
</organism>
<evidence type="ECO:0000313" key="4">
    <source>
        <dbReference type="Proteomes" id="UP001595797"/>
    </source>
</evidence>
<sequence length="250" mass="26950">MTGRLPTLAGPDPRRRSTAVEQSPHQNVTFPSAGEQAHGYLALPETGRGPGVIVVQEWWGLTDHIRDVADRLAAEGFVALAPDLYGGSITHDAEEAAAMMARLPEEEGARLLGGAVDHLLGHEAVTSATLGAVGFCMGGGFVLALAADQGERIGAAVPFYGVGQGLPDAYQGLRAAVQGHYGRQDRSYPPEKAEALEEQIRRESGAPVVQFHFYDAPHAFHNDENRHNHRPEDARTAWARAVAFLREHVR</sequence>
<dbReference type="RefSeq" id="WP_380113419.1">
    <property type="nucleotide sequence ID" value="NZ_JARAMH010000014.1"/>
</dbReference>
<evidence type="ECO:0000259" key="2">
    <source>
        <dbReference type="Pfam" id="PF01738"/>
    </source>
</evidence>
<dbReference type="PANTHER" id="PTHR46623">
    <property type="entry name" value="CARBOXYMETHYLENEBUTENOLIDASE-RELATED"/>
    <property type="match status" value="1"/>
</dbReference>
<dbReference type="EMBL" id="JBHSIW010000016">
    <property type="protein sequence ID" value="MFC4904316.1"/>
    <property type="molecule type" value="Genomic_DNA"/>
</dbReference>
<dbReference type="Pfam" id="PF01738">
    <property type="entry name" value="DLH"/>
    <property type="match status" value="1"/>
</dbReference>
<dbReference type="InterPro" id="IPR002925">
    <property type="entry name" value="Dienelactn_hydro"/>
</dbReference>
<dbReference type="InterPro" id="IPR029058">
    <property type="entry name" value="AB_hydrolase_fold"/>
</dbReference>
<dbReference type="GO" id="GO:0016787">
    <property type="term" value="F:hydrolase activity"/>
    <property type="evidence" value="ECO:0007669"/>
    <property type="project" value="UniProtKB-KW"/>
</dbReference>
<evidence type="ECO:0000313" key="3">
    <source>
        <dbReference type="EMBL" id="MFC4904316.1"/>
    </source>
</evidence>
<dbReference type="InterPro" id="IPR051049">
    <property type="entry name" value="Dienelactone_hydrolase-like"/>
</dbReference>
<reference evidence="4" key="1">
    <citation type="journal article" date="2019" name="Int. J. Syst. Evol. Microbiol.">
        <title>The Global Catalogue of Microorganisms (GCM) 10K type strain sequencing project: providing services to taxonomists for standard genome sequencing and annotation.</title>
        <authorList>
            <consortium name="The Broad Institute Genomics Platform"/>
            <consortium name="The Broad Institute Genome Sequencing Center for Infectious Disease"/>
            <person name="Wu L."/>
            <person name="Ma J."/>
        </authorList>
    </citation>
    <scope>NUCLEOTIDE SEQUENCE [LARGE SCALE GENOMIC DNA]</scope>
    <source>
        <strain evidence="4">CGMCC 4.6946</strain>
    </source>
</reference>
<dbReference type="SUPFAM" id="SSF53474">
    <property type="entry name" value="alpha/beta-Hydrolases"/>
    <property type="match status" value="1"/>
</dbReference>
<dbReference type="PANTHER" id="PTHR46623:SF6">
    <property type="entry name" value="ALPHA_BETA-HYDROLASES SUPERFAMILY PROTEIN"/>
    <property type="match status" value="1"/>
</dbReference>
<dbReference type="EC" id="3.1.-.-" evidence="3"/>
<name>A0ABV9TLA1_9MICC</name>
<dbReference type="Gene3D" id="3.40.50.1820">
    <property type="entry name" value="alpha/beta hydrolase"/>
    <property type="match status" value="1"/>
</dbReference>
<keyword evidence="3" id="KW-0378">Hydrolase</keyword>
<feature type="region of interest" description="Disordered" evidence="1">
    <location>
        <begin position="1"/>
        <end position="33"/>
    </location>
</feature>